<evidence type="ECO:0000313" key="9">
    <source>
        <dbReference type="EMBL" id="KAL3886026.1"/>
    </source>
</evidence>
<dbReference type="SMART" id="SM00209">
    <property type="entry name" value="TSP1"/>
    <property type="match status" value="6"/>
</dbReference>
<evidence type="ECO:0000256" key="1">
    <source>
        <dbReference type="ARBA" id="ARBA00004613"/>
    </source>
</evidence>
<dbReference type="PANTHER" id="PTHR22906:SF43">
    <property type="entry name" value="PROPERDIN"/>
    <property type="match status" value="1"/>
</dbReference>
<evidence type="ECO:0000256" key="5">
    <source>
        <dbReference type="ARBA" id="ARBA00022737"/>
    </source>
</evidence>
<evidence type="ECO:0000313" key="10">
    <source>
        <dbReference type="Proteomes" id="UP001634394"/>
    </source>
</evidence>
<dbReference type="FunFam" id="2.20.100.10:FF:000067">
    <property type="entry name" value="Hemicentin 1"/>
    <property type="match status" value="1"/>
</dbReference>
<dbReference type="PANTHER" id="PTHR22906">
    <property type="entry name" value="PROPERDIN"/>
    <property type="match status" value="1"/>
</dbReference>
<name>A0ABD3XIC6_SINWO</name>
<dbReference type="InterPro" id="IPR052065">
    <property type="entry name" value="Compl_asym_regulator"/>
</dbReference>
<protein>
    <recommendedName>
        <fullName evidence="8">Ig-like domain-containing protein</fullName>
    </recommendedName>
</protein>
<dbReference type="GO" id="GO:0005576">
    <property type="term" value="C:extracellular region"/>
    <property type="evidence" value="ECO:0007669"/>
    <property type="project" value="UniProtKB-SubCell"/>
</dbReference>
<keyword evidence="4" id="KW-0732">Signal</keyword>
<keyword evidence="3" id="KW-0245">EGF-like domain</keyword>
<dbReference type="AlphaFoldDB" id="A0ABD3XIC6"/>
<evidence type="ECO:0000256" key="3">
    <source>
        <dbReference type="ARBA" id="ARBA00022536"/>
    </source>
</evidence>
<dbReference type="PROSITE" id="PS50835">
    <property type="entry name" value="IG_LIKE"/>
    <property type="match status" value="1"/>
</dbReference>
<dbReference type="PROSITE" id="PS50092">
    <property type="entry name" value="TSP1"/>
    <property type="match status" value="6"/>
</dbReference>
<dbReference type="InterPro" id="IPR007110">
    <property type="entry name" value="Ig-like_dom"/>
</dbReference>
<keyword evidence="2" id="KW-0964">Secreted</keyword>
<dbReference type="SUPFAM" id="SSF82895">
    <property type="entry name" value="TSP-1 type 1 repeat"/>
    <property type="match status" value="6"/>
</dbReference>
<dbReference type="InterPro" id="IPR000884">
    <property type="entry name" value="TSP1_rpt"/>
</dbReference>
<keyword evidence="6" id="KW-1015">Disulfide bond</keyword>
<keyword evidence="10" id="KW-1185">Reference proteome</keyword>
<dbReference type="FunFam" id="2.20.100.10:FF:000007">
    <property type="entry name" value="Thrombospondin 1"/>
    <property type="match status" value="4"/>
</dbReference>
<keyword evidence="5" id="KW-0677">Repeat</keyword>
<comment type="caution">
    <text evidence="9">The sequence shown here is derived from an EMBL/GenBank/DDBJ whole genome shotgun (WGS) entry which is preliminary data.</text>
</comment>
<dbReference type="Pfam" id="PF00090">
    <property type="entry name" value="TSP_1"/>
    <property type="match status" value="6"/>
</dbReference>
<sequence length="387" mass="41019">MTAYWEAWTPWSQCLVTCGEGEMVRSRQCTTHTGNIQKCQGDAVDHQKCNSSVLCQADGSWGSWKAWSSCSVTCGSGNMTRMRSCDNPVPVNGGQICEGSATEIASCHINTNCPVNGSWGHWSAWSSCSVTCGSGNMTRTRSCDNPAPLNGGKTCEGTVTESTSCSNETMCAVDGYWSNWTTWSSCSVTCGPGNMTRSRLCNNPVPVNGGKPCDGNATESRSCTNETMCAVDGSWGNWRAWSSCSVTCGSGNMTRTRSCVNPVPANGGKTCEGTATESTLCSNETICAVDGSWSNWTTWSSCSVTCGPGNMTRTRLCNNPVPVNGGTPCDGNATESRSCTNETMCDEKPTIFSVTSSPPYPVDGNKVILSCNATGNPTPAVRWTYKS</sequence>
<dbReference type="EMBL" id="JBJQND010000002">
    <property type="protein sequence ID" value="KAL3886026.1"/>
    <property type="molecule type" value="Genomic_DNA"/>
</dbReference>
<dbReference type="InterPro" id="IPR036179">
    <property type="entry name" value="Ig-like_dom_sf"/>
</dbReference>
<organism evidence="9 10">
    <name type="scientific">Sinanodonta woodiana</name>
    <name type="common">Chinese pond mussel</name>
    <name type="synonym">Anodonta woodiana</name>
    <dbReference type="NCBI Taxonomy" id="1069815"/>
    <lineage>
        <taxon>Eukaryota</taxon>
        <taxon>Metazoa</taxon>
        <taxon>Spiralia</taxon>
        <taxon>Lophotrochozoa</taxon>
        <taxon>Mollusca</taxon>
        <taxon>Bivalvia</taxon>
        <taxon>Autobranchia</taxon>
        <taxon>Heteroconchia</taxon>
        <taxon>Palaeoheterodonta</taxon>
        <taxon>Unionida</taxon>
        <taxon>Unionoidea</taxon>
        <taxon>Unionidae</taxon>
        <taxon>Unioninae</taxon>
        <taxon>Sinanodonta</taxon>
    </lineage>
</organism>
<evidence type="ECO:0000259" key="8">
    <source>
        <dbReference type="PROSITE" id="PS50835"/>
    </source>
</evidence>
<dbReference type="Proteomes" id="UP001634394">
    <property type="component" value="Unassembled WGS sequence"/>
</dbReference>
<reference evidence="9 10" key="1">
    <citation type="submission" date="2024-11" db="EMBL/GenBank/DDBJ databases">
        <title>Chromosome-level genome assembly of the freshwater bivalve Anodonta woodiana.</title>
        <authorList>
            <person name="Chen X."/>
        </authorList>
    </citation>
    <scope>NUCLEOTIDE SEQUENCE [LARGE SCALE GENOMIC DNA]</scope>
    <source>
        <strain evidence="9">MN2024</strain>
        <tissue evidence="9">Gills</tissue>
    </source>
</reference>
<comment type="subcellular location">
    <subcellularLocation>
        <location evidence="1">Secreted</location>
    </subcellularLocation>
</comment>
<gene>
    <name evidence="9" type="ORF">ACJMK2_026050</name>
</gene>
<proteinExistence type="predicted"/>
<evidence type="ECO:0000256" key="4">
    <source>
        <dbReference type="ARBA" id="ARBA00022729"/>
    </source>
</evidence>
<evidence type="ECO:0000256" key="6">
    <source>
        <dbReference type="ARBA" id="ARBA00023157"/>
    </source>
</evidence>
<evidence type="ECO:0000256" key="2">
    <source>
        <dbReference type="ARBA" id="ARBA00022525"/>
    </source>
</evidence>
<feature type="non-terminal residue" evidence="9">
    <location>
        <position position="387"/>
    </location>
</feature>
<dbReference type="Gene3D" id="2.20.100.10">
    <property type="entry name" value="Thrombospondin type-1 (TSP1) repeat"/>
    <property type="match status" value="6"/>
</dbReference>
<dbReference type="PRINTS" id="PR01705">
    <property type="entry name" value="TSP1REPEAT"/>
</dbReference>
<accession>A0ABD3XIC6</accession>
<dbReference type="SUPFAM" id="SSF48726">
    <property type="entry name" value="Immunoglobulin"/>
    <property type="match status" value="1"/>
</dbReference>
<dbReference type="InterPro" id="IPR036383">
    <property type="entry name" value="TSP1_rpt_sf"/>
</dbReference>
<evidence type="ECO:0000256" key="7">
    <source>
        <dbReference type="ARBA" id="ARBA00023180"/>
    </source>
</evidence>
<keyword evidence="7" id="KW-0325">Glycoprotein</keyword>
<feature type="domain" description="Ig-like" evidence="8">
    <location>
        <begin position="349"/>
        <end position="387"/>
    </location>
</feature>